<feature type="domain" description="PDEase" evidence="7">
    <location>
        <begin position="115"/>
        <end position="469"/>
    </location>
</feature>
<evidence type="ECO:0000256" key="5">
    <source>
        <dbReference type="PIRSR" id="PIRSR623088-3"/>
    </source>
</evidence>
<feature type="binding site" evidence="4">
    <location>
        <begin position="218"/>
        <end position="222"/>
    </location>
    <ligand>
        <name>AMP</name>
        <dbReference type="ChEBI" id="CHEBI:456215"/>
    </ligand>
</feature>
<name>A0A6B2L211_9EUKA</name>
<dbReference type="InterPro" id="IPR036971">
    <property type="entry name" value="PDEase_catalytic_dom_sf"/>
</dbReference>
<evidence type="ECO:0000256" key="4">
    <source>
        <dbReference type="PIRSR" id="PIRSR623088-2"/>
    </source>
</evidence>
<feature type="binding site" evidence="5">
    <location>
        <position position="375"/>
    </location>
    <ligand>
        <name>Zn(2+)</name>
        <dbReference type="ChEBI" id="CHEBI:29105"/>
        <label>1</label>
    </ligand>
</feature>
<reference evidence="8" key="1">
    <citation type="journal article" date="2020" name="J. Eukaryot. Microbiol.">
        <title>De novo Sequencing, Assembly and Annotation of the Transcriptome for the Free-Living Testate Amoeba Arcella intermedia.</title>
        <authorList>
            <person name="Ribeiro G.M."/>
            <person name="Porfirio-Sousa A.L."/>
            <person name="Maurer-Alcala X.X."/>
            <person name="Katz L.A."/>
            <person name="Lahr D.J.G."/>
        </authorList>
    </citation>
    <scope>NUCLEOTIDE SEQUENCE</scope>
</reference>
<accession>A0A6B2L211</accession>
<evidence type="ECO:0000256" key="3">
    <source>
        <dbReference type="PIRSR" id="PIRSR623088-1"/>
    </source>
</evidence>
<keyword evidence="1 5" id="KW-0479">Metal-binding</keyword>
<dbReference type="GO" id="GO:0007165">
    <property type="term" value="P:signal transduction"/>
    <property type="evidence" value="ECO:0007669"/>
    <property type="project" value="InterPro"/>
</dbReference>
<dbReference type="GO" id="GO:0004114">
    <property type="term" value="F:3',5'-cyclic-nucleotide phosphodiesterase activity"/>
    <property type="evidence" value="ECO:0007669"/>
    <property type="project" value="InterPro"/>
</dbReference>
<feature type="binding site" evidence="5">
    <location>
        <position position="259"/>
    </location>
    <ligand>
        <name>Zn(2+)</name>
        <dbReference type="ChEBI" id="CHEBI:29105"/>
        <label>1</label>
    </ligand>
</feature>
<dbReference type="AlphaFoldDB" id="A0A6B2L211"/>
<dbReference type="Pfam" id="PF00233">
    <property type="entry name" value="PDEase_I"/>
    <property type="match status" value="1"/>
</dbReference>
<feature type="binding site" evidence="5">
    <location>
        <position position="222"/>
    </location>
    <ligand>
        <name>Zn(2+)</name>
        <dbReference type="ChEBI" id="CHEBI:29105"/>
        <label>1</label>
    </ligand>
</feature>
<feature type="active site" description="Proton donor" evidence="3">
    <location>
        <position position="218"/>
    </location>
</feature>
<evidence type="ECO:0000256" key="2">
    <source>
        <dbReference type="ARBA" id="ARBA00022801"/>
    </source>
</evidence>
<dbReference type="EMBL" id="GIBP01002053">
    <property type="protein sequence ID" value="NDV31022.1"/>
    <property type="molecule type" value="Transcribed_RNA"/>
</dbReference>
<dbReference type="InterPro" id="IPR003607">
    <property type="entry name" value="HD/PDEase_dom"/>
</dbReference>
<dbReference type="PROSITE" id="PS51845">
    <property type="entry name" value="PDEASE_I_2"/>
    <property type="match status" value="1"/>
</dbReference>
<dbReference type="PANTHER" id="PTHR11347">
    <property type="entry name" value="CYCLIC NUCLEOTIDE PHOSPHODIESTERASE"/>
    <property type="match status" value="1"/>
</dbReference>
<evidence type="ECO:0000313" key="8">
    <source>
        <dbReference type="EMBL" id="NDV31022.1"/>
    </source>
</evidence>
<evidence type="ECO:0000256" key="1">
    <source>
        <dbReference type="ARBA" id="ARBA00022723"/>
    </source>
</evidence>
<keyword evidence="2" id="KW-0378">Hydrolase</keyword>
<dbReference type="PRINTS" id="PR00387">
    <property type="entry name" value="PDIESTERASE1"/>
</dbReference>
<dbReference type="InterPro" id="IPR023088">
    <property type="entry name" value="PDEase"/>
</dbReference>
<dbReference type="SUPFAM" id="SSF109604">
    <property type="entry name" value="HD-domain/PDEase-like"/>
    <property type="match status" value="1"/>
</dbReference>
<evidence type="ECO:0000259" key="7">
    <source>
        <dbReference type="PROSITE" id="PS51845"/>
    </source>
</evidence>
<dbReference type="Gene3D" id="1.10.1300.10">
    <property type="entry name" value="3'5'-cyclic nucleotide phosphodiesterase, catalytic domain"/>
    <property type="match status" value="1"/>
</dbReference>
<feature type="binding site" evidence="4">
    <location>
        <position position="375"/>
    </location>
    <ligand>
        <name>AMP</name>
        <dbReference type="ChEBI" id="CHEBI:456215"/>
    </ligand>
</feature>
<organism evidence="8">
    <name type="scientific">Arcella intermedia</name>
    <dbReference type="NCBI Taxonomy" id="1963864"/>
    <lineage>
        <taxon>Eukaryota</taxon>
        <taxon>Amoebozoa</taxon>
        <taxon>Tubulinea</taxon>
        <taxon>Elardia</taxon>
        <taxon>Arcellinida</taxon>
        <taxon>Sphaerothecina</taxon>
        <taxon>Arcellidae</taxon>
        <taxon>Arcella</taxon>
    </lineage>
</organism>
<dbReference type="SMART" id="SM00471">
    <property type="entry name" value="HDc"/>
    <property type="match status" value="1"/>
</dbReference>
<feature type="compositionally biased region" description="Basic residues" evidence="6">
    <location>
        <begin position="1"/>
        <end position="15"/>
    </location>
</feature>
<feature type="binding site" evidence="4">
    <location>
        <position position="259"/>
    </location>
    <ligand>
        <name>AMP</name>
        <dbReference type="ChEBI" id="CHEBI:456215"/>
    </ligand>
</feature>
<feature type="binding site" evidence="5">
    <location>
        <position position="259"/>
    </location>
    <ligand>
        <name>Zn(2+)</name>
        <dbReference type="ChEBI" id="CHEBI:29105"/>
        <label>2</label>
    </ligand>
</feature>
<sequence length="507" mass="58892">MKRTSQRRANKKKKQSSLQKKPPTVAPTESSLKLEIAKELEIVRHELASVDMELTLIKKAFQQDFCSPNEPLQKDLTVEETNEVKMFEKMIEHPYVRVSIENKSGLLTIVSKDPAYKHSPPIIQEEICLSPPGLFFYHDVLIPCYNLNAINPQHIEDIKTLEFDVFPYLEAEDFEYPRLLIMQMFIDLNLVQTFDIDMNCLYRFLRYISSRYRNVPFHNWFHAFNVTQTMYFFLTSCSAGQILGPLEIMALLVSAICHDADHPGLNNSFQLKADTKVAYLHKKSTLENHHLLHGYYALSNPECNIVQNLDDTRKDLFMRYLKNLILATDLALHGIILRNLKERKKSIARMYLKQTGETESEDAITIMCCLMKCSDLSNEIRPRALATRWANMVMQEFVKQSAKETTLQLPITPFMDPARIIIAKEQINFILNLCMPLYKTLSSVLPEVNVCIKRMQSNLVEWNQRLHTFYSEEQVHAASNQSIWERAQVKDRKQKLSDALKRQASHK</sequence>
<dbReference type="InterPro" id="IPR002073">
    <property type="entry name" value="PDEase_catalytic_dom"/>
</dbReference>
<feature type="region of interest" description="Disordered" evidence="6">
    <location>
        <begin position="1"/>
        <end position="30"/>
    </location>
</feature>
<feature type="binding site" evidence="5">
    <location>
        <position position="258"/>
    </location>
    <ligand>
        <name>Zn(2+)</name>
        <dbReference type="ChEBI" id="CHEBI:29105"/>
        <label>1</label>
    </ligand>
</feature>
<evidence type="ECO:0000256" key="6">
    <source>
        <dbReference type="SAM" id="MobiDB-lite"/>
    </source>
</evidence>
<feature type="binding site" evidence="4">
    <location>
        <position position="426"/>
    </location>
    <ligand>
        <name>AMP</name>
        <dbReference type="ChEBI" id="CHEBI:456215"/>
    </ligand>
</feature>
<dbReference type="GO" id="GO:0046872">
    <property type="term" value="F:metal ion binding"/>
    <property type="evidence" value="ECO:0007669"/>
    <property type="project" value="UniProtKB-KW"/>
</dbReference>
<protein>
    <recommendedName>
        <fullName evidence="7">PDEase domain-containing protein</fullName>
    </recommendedName>
</protein>
<proteinExistence type="predicted"/>